<reference evidence="1 2" key="1">
    <citation type="submission" date="2019-01" db="EMBL/GenBank/DDBJ databases">
        <title>Flavobacterium sp. nov.,isolated from freshwater.</title>
        <authorList>
            <person name="Zhang R."/>
            <person name="Du Z.-J."/>
        </authorList>
    </citation>
    <scope>NUCLEOTIDE SEQUENCE [LARGE SCALE GENOMIC DNA]</scope>
    <source>
        <strain evidence="1 2">1E403</strain>
    </source>
</reference>
<dbReference type="RefSeq" id="WP_128389888.1">
    <property type="nucleotide sequence ID" value="NZ_SBII01000006.1"/>
</dbReference>
<protein>
    <submittedName>
        <fullName evidence="1">Uncharacterized protein</fullName>
    </submittedName>
</protein>
<dbReference type="EMBL" id="SBII01000006">
    <property type="protein sequence ID" value="RWX00261.1"/>
    <property type="molecule type" value="Genomic_DNA"/>
</dbReference>
<proteinExistence type="predicted"/>
<organism evidence="1 2">
    <name type="scientific">Flavobacterium cerinum</name>
    <dbReference type="NCBI Taxonomy" id="2502784"/>
    <lineage>
        <taxon>Bacteria</taxon>
        <taxon>Pseudomonadati</taxon>
        <taxon>Bacteroidota</taxon>
        <taxon>Flavobacteriia</taxon>
        <taxon>Flavobacteriales</taxon>
        <taxon>Flavobacteriaceae</taxon>
        <taxon>Flavobacterium</taxon>
    </lineage>
</organism>
<evidence type="ECO:0000313" key="1">
    <source>
        <dbReference type="EMBL" id="RWX00261.1"/>
    </source>
</evidence>
<dbReference type="Proteomes" id="UP000287527">
    <property type="component" value="Unassembled WGS sequence"/>
</dbReference>
<accession>A0A3S3QD33</accession>
<gene>
    <name evidence="1" type="ORF">EPI11_10310</name>
</gene>
<dbReference type="AlphaFoldDB" id="A0A3S3QD33"/>
<name>A0A3S3QD33_9FLAO</name>
<dbReference type="OrthoDB" id="5196192at2"/>
<evidence type="ECO:0000313" key="2">
    <source>
        <dbReference type="Proteomes" id="UP000287527"/>
    </source>
</evidence>
<sequence length="144" mass="16891">MFTIKYEIISEQFDDINNMTDEEIQYYFLLGNVCLHSANASIEMEWEWIPLLDFAHCLQHIVNDLKGDNATKQYFEFTESADTLEFSRQGEQLKIVASFSSIIIETTFVDFEKALHDFHTSISEHIRRNVPNEVPIVLQKYLSF</sequence>
<keyword evidence="2" id="KW-1185">Reference proteome</keyword>
<comment type="caution">
    <text evidence="1">The sequence shown here is derived from an EMBL/GenBank/DDBJ whole genome shotgun (WGS) entry which is preliminary data.</text>
</comment>